<evidence type="ECO:0000313" key="2">
    <source>
        <dbReference type="Proteomes" id="UP000092445"/>
    </source>
</evidence>
<name>A0A1B0AGH3_GLOPL</name>
<dbReference type="EnsemblMetazoa" id="GPAI044977-RA">
    <property type="protein sequence ID" value="GPAI044977-PA"/>
    <property type="gene ID" value="GPAI044977"/>
</dbReference>
<keyword evidence="2" id="KW-1185">Reference proteome</keyword>
<dbReference type="AlphaFoldDB" id="A0A1B0AGH3"/>
<evidence type="ECO:0000313" key="1">
    <source>
        <dbReference type="EnsemblMetazoa" id="GPAI044977-PA"/>
    </source>
</evidence>
<organism evidence="1 2">
    <name type="scientific">Glossina pallidipes</name>
    <name type="common">Tsetse fly</name>
    <dbReference type="NCBI Taxonomy" id="7398"/>
    <lineage>
        <taxon>Eukaryota</taxon>
        <taxon>Metazoa</taxon>
        <taxon>Ecdysozoa</taxon>
        <taxon>Arthropoda</taxon>
        <taxon>Hexapoda</taxon>
        <taxon>Insecta</taxon>
        <taxon>Pterygota</taxon>
        <taxon>Neoptera</taxon>
        <taxon>Endopterygota</taxon>
        <taxon>Diptera</taxon>
        <taxon>Brachycera</taxon>
        <taxon>Muscomorpha</taxon>
        <taxon>Hippoboscoidea</taxon>
        <taxon>Glossinidae</taxon>
        <taxon>Glossina</taxon>
    </lineage>
</organism>
<reference evidence="2" key="1">
    <citation type="submission" date="2014-03" db="EMBL/GenBank/DDBJ databases">
        <authorList>
            <person name="Aksoy S."/>
            <person name="Warren W."/>
            <person name="Wilson R.K."/>
        </authorList>
    </citation>
    <scope>NUCLEOTIDE SEQUENCE [LARGE SCALE GENOMIC DNA]</scope>
    <source>
        <strain evidence="2">IAEA</strain>
    </source>
</reference>
<sequence length="136" mass="15207">MEEGDYWENFEISKNESDNGMVKPNILEQCLNKLANMNSTIEGINLDLSSLGDVIDISRISFPFSNDALPLSSVELNAPTAASISLPDVEEFTIHFSSSLISSSSRTRRNSLLHPLTLHQFEYKSICWCKDTFCAL</sequence>
<reference evidence="1" key="2">
    <citation type="submission" date="2020-05" db="UniProtKB">
        <authorList>
            <consortium name="EnsemblMetazoa"/>
        </authorList>
    </citation>
    <scope>IDENTIFICATION</scope>
    <source>
        <strain evidence="1">IAEA</strain>
    </source>
</reference>
<accession>A0A1B0AGH3</accession>
<dbReference type="Proteomes" id="UP000092445">
    <property type="component" value="Unassembled WGS sequence"/>
</dbReference>
<protein>
    <submittedName>
        <fullName evidence="1">Uncharacterized protein</fullName>
    </submittedName>
</protein>
<proteinExistence type="predicted"/>
<dbReference type="VEuPathDB" id="VectorBase:GPAI044977"/>